<reference evidence="2" key="1">
    <citation type="journal article" date="2020" name="Stud. Mycol.">
        <title>101 Dothideomycetes genomes: a test case for predicting lifestyles and emergence of pathogens.</title>
        <authorList>
            <person name="Haridas S."/>
            <person name="Albert R."/>
            <person name="Binder M."/>
            <person name="Bloem J."/>
            <person name="Labutti K."/>
            <person name="Salamov A."/>
            <person name="Andreopoulos B."/>
            <person name="Baker S."/>
            <person name="Barry K."/>
            <person name="Bills G."/>
            <person name="Bluhm B."/>
            <person name="Cannon C."/>
            <person name="Castanera R."/>
            <person name="Culley D."/>
            <person name="Daum C."/>
            <person name="Ezra D."/>
            <person name="Gonzalez J."/>
            <person name="Henrissat B."/>
            <person name="Kuo A."/>
            <person name="Liang C."/>
            <person name="Lipzen A."/>
            <person name="Lutzoni F."/>
            <person name="Magnuson J."/>
            <person name="Mondo S."/>
            <person name="Nolan M."/>
            <person name="Ohm R."/>
            <person name="Pangilinan J."/>
            <person name="Park H.-J."/>
            <person name="Ramirez L."/>
            <person name="Alfaro M."/>
            <person name="Sun H."/>
            <person name="Tritt A."/>
            <person name="Yoshinaga Y."/>
            <person name="Zwiers L.-H."/>
            <person name="Turgeon B."/>
            <person name="Goodwin S."/>
            <person name="Spatafora J."/>
            <person name="Crous P."/>
            <person name="Grigoriev I."/>
        </authorList>
    </citation>
    <scope>NUCLEOTIDE SEQUENCE</scope>
    <source>
        <strain evidence="2">CBS 119687</strain>
    </source>
</reference>
<accession>A0A6A6A0S8</accession>
<proteinExistence type="predicted"/>
<feature type="region of interest" description="Disordered" evidence="1">
    <location>
        <begin position="129"/>
        <end position="149"/>
    </location>
</feature>
<organism evidence="2 3">
    <name type="scientific">Dothidotthia symphoricarpi CBS 119687</name>
    <dbReference type="NCBI Taxonomy" id="1392245"/>
    <lineage>
        <taxon>Eukaryota</taxon>
        <taxon>Fungi</taxon>
        <taxon>Dikarya</taxon>
        <taxon>Ascomycota</taxon>
        <taxon>Pezizomycotina</taxon>
        <taxon>Dothideomycetes</taxon>
        <taxon>Pleosporomycetidae</taxon>
        <taxon>Pleosporales</taxon>
        <taxon>Dothidotthiaceae</taxon>
        <taxon>Dothidotthia</taxon>
    </lineage>
</organism>
<dbReference type="EMBL" id="ML977516">
    <property type="protein sequence ID" value="KAF2125420.1"/>
    <property type="molecule type" value="Genomic_DNA"/>
</dbReference>
<dbReference type="RefSeq" id="XP_033519812.1">
    <property type="nucleotide sequence ID" value="XM_033661919.1"/>
</dbReference>
<feature type="compositionally biased region" description="Polar residues" evidence="1">
    <location>
        <begin position="131"/>
        <end position="141"/>
    </location>
</feature>
<evidence type="ECO:0000313" key="3">
    <source>
        <dbReference type="Proteomes" id="UP000799771"/>
    </source>
</evidence>
<name>A0A6A6A0S8_9PLEO</name>
<dbReference type="AlphaFoldDB" id="A0A6A6A0S8"/>
<evidence type="ECO:0000256" key="1">
    <source>
        <dbReference type="SAM" id="MobiDB-lite"/>
    </source>
</evidence>
<keyword evidence="3" id="KW-1185">Reference proteome</keyword>
<dbReference type="Proteomes" id="UP000799771">
    <property type="component" value="Unassembled WGS sequence"/>
</dbReference>
<sequence>MGGWMFAVVENSRSGFWSHHSDCRAPDLAPLWHSGSLKSLITDLFLLLTVCLVTRYSGINYSSPSISVLSAAIIALRARPILASSRLYGFCSIHTPRSQLPPRACRSCPGFDHNLLPLCRSQHCQPIAKTQPASPRCTSTPDHNRPSRT</sequence>
<evidence type="ECO:0000313" key="2">
    <source>
        <dbReference type="EMBL" id="KAF2125420.1"/>
    </source>
</evidence>
<dbReference type="GeneID" id="54402351"/>
<protein>
    <submittedName>
        <fullName evidence="2">Uncharacterized protein</fullName>
    </submittedName>
</protein>
<gene>
    <name evidence="2" type="ORF">P153DRAFT_112805</name>
</gene>